<sequence>MPSASRTWTLDSIPDQSGRLVVVTGANSGIGQVTAEALARRGAHVVLACRSPQRGQAALDRLLAQAPGAHAEVRLLDLADLASIRAFADGWDHDRLDLLVNNAGVAMVPFARTADGFESQFGINHLGTFALTGLMLPHLLASPDPRVVTVSSEGQRFARFDPDNLNAERRYRTMFTYLRSKRANLYFATELQRRADAAGLGLRSMAVAPGLTRTNVLTGGANGNRGRLYGALTRLLLRVAFRPTPEGAKTSLYAATVPDLPGGAYVVPDGALQLRGEPVLRNRERAIRDTITARRLWELSEKLTGVPFRLSGRATCTAYPRVLDE</sequence>
<dbReference type="PANTHER" id="PTHR43157">
    <property type="entry name" value="PHOSPHATIDYLINOSITOL-GLYCAN BIOSYNTHESIS CLASS F PROTEIN-RELATED"/>
    <property type="match status" value="1"/>
</dbReference>
<dbReference type="InterPro" id="IPR036291">
    <property type="entry name" value="NAD(P)-bd_dom_sf"/>
</dbReference>
<dbReference type="SUPFAM" id="SSF51735">
    <property type="entry name" value="NAD(P)-binding Rossmann-fold domains"/>
    <property type="match status" value="1"/>
</dbReference>
<name>A0ABV1UN47_9ACTN</name>
<keyword evidence="1" id="KW-0560">Oxidoreductase</keyword>
<evidence type="ECO:0000256" key="1">
    <source>
        <dbReference type="ARBA" id="ARBA00023002"/>
    </source>
</evidence>
<organism evidence="2 3">
    <name type="scientific">Streptomyces xantholiticus</name>
    <dbReference type="NCBI Taxonomy" id="68285"/>
    <lineage>
        <taxon>Bacteria</taxon>
        <taxon>Bacillati</taxon>
        <taxon>Actinomycetota</taxon>
        <taxon>Actinomycetes</taxon>
        <taxon>Kitasatosporales</taxon>
        <taxon>Streptomycetaceae</taxon>
        <taxon>Streptomyces</taxon>
    </lineage>
</organism>
<protein>
    <submittedName>
        <fullName evidence="2">Oxidoreductase</fullName>
    </submittedName>
</protein>
<gene>
    <name evidence="2" type="ORF">ABT276_02325</name>
</gene>
<dbReference type="EMBL" id="JBEPBX010000001">
    <property type="protein sequence ID" value="MER6612243.1"/>
    <property type="molecule type" value="Genomic_DNA"/>
</dbReference>
<dbReference type="Proteomes" id="UP001445472">
    <property type="component" value="Unassembled WGS sequence"/>
</dbReference>
<dbReference type="InterPro" id="IPR002347">
    <property type="entry name" value="SDR_fam"/>
</dbReference>
<proteinExistence type="predicted"/>
<comment type="caution">
    <text evidence="2">The sequence shown here is derived from an EMBL/GenBank/DDBJ whole genome shotgun (WGS) entry which is preliminary data.</text>
</comment>
<dbReference type="PANTHER" id="PTHR43157:SF31">
    <property type="entry name" value="PHOSPHATIDYLINOSITOL-GLYCAN BIOSYNTHESIS CLASS F PROTEIN"/>
    <property type="match status" value="1"/>
</dbReference>
<dbReference type="NCBIfam" id="NF004846">
    <property type="entry name" value="PRK06197.1"/>
    <property type="match status" value="1"/>
</dbReference>
<dbReference type="Gene3D" id="3.40.50.720">
    <property type="entry name" value="NAD(P)-binding Rossmann-like Domain"/>
    <property type="match status" value="1"/>
</dbReference>
<dbReference type="RefSeq" id="WP_351974693.1">
    <property type="nucleotide sequence ID" value="NZ_JBEPBX010000001.1"/>
</dbReference>
<evidence type="ECO:0000313" key="3">
    <source>
        <dbReference type="Proteomes" id="UP001445472"/>
    </source>
</evidence>
<reference evidence="2 3" key="1">
    <citation type="submission" date="2024-06" db="EMBL/GenBank/DDBJ databases">
        <title>The Natural Products Discovery Center: Release of the First 8490 Sequenced Strains for Exploring Actinobacteria Biosynthetic Diversity.</title>
        <authorList>
            <person name="Kalkreuter E."/>
            <person name="Kautsar S.A."/>
            <person name="Yang D."/>
            <person name="Bader C.D."/>
            <person name="Teijaro C.N."/>
            <person name="Fluegel L."/>
            <person name="Davis C.M."/>
            <person name="Simpson J.R."/>
            <person name="Lauterbach L."/>
            <person name="Steele A.D."/>
            <person name="Gui C."/>
            <person name="Meng S."/>
            <person name="Li G."/>
            <person name="Viehrig K."/>
            <person name="Ye F."/>
            <person name="Su P."/>
            <person name="Kiefer A.F."/>
            <person name="Nichols A."/>
            <person name="Cepeda A.J."/>
            <person name="Yan W."/>
            <person name="Fan B."/>
            <person name="Jiang Y."/>
            <person name="Adhikari A."/>
            <person name="Zheng C.-J."/>
            <person name="Schuster L."/>
            <person name="Cowan T.M."/>
            <person name="Smanski M.J."/>
            <person name="Chevrette M.G."/>
            <person name="De Carvalho L.P.S."/>
            <person name="Shen B."/>
        </authorList>
    </citation>
    <scope>NUCLEOTIDE SEQUENCE [LARGE SCALE GENOMIC DNA]</scope>
    <source>
        <strain evidence="2 3">NPDC000837</strain>
    </source>
</reference>
<keyword evidence="3" id="KW-1185">Reference proteome</keyword>
<dbReference type="Pfam" id="PF00106">
    <property type="entry name" value="adh_short"/>
    <property type="match status" value="1"/>
</dbReference>
<evidence type="ECO:0000313" key="2">
    <source>
        <dbReference type="EMBL" id="MER6612243.1"/>
    </source>
</evidence>
<dbReference type="PRINTS" id="PR00081">
    <property type="entry name" value="GDHRDH"/>
</dbReference>
<accession>A0ABV1UN47</accession>